<dbReference type="EMBL" id="NMUH01001297">
    <property type="protein sequence ID" value="MQL91043.1"/>
    <property type="molecule type" value="Genomic_DNA"/>
</dbReference>
<gene>
    <name evidence="1" type="ORF">Taro_023647</name>
</gene>
<reference evidence="1" key="1">
    <citation type="submission" date="2017-07" db="EMBL/GenBank/DDBJ databases">
        <title>Taro Niue Genome Assembly and Annotation.</title>
        <authorList>
            <person name="Atibalentja N."/>
            <person name="Keating K."/>
            <person name="Fields C.J."/>
        </authorList>
    </citation>
    <scope>NUCLEOTIDE SEQUENCE</scope>
    <source>
        <strain evidence="1">Niue_2</strain>
        <tissue evidence="1">Leaf</tissue>
    </source>
</reference>
<dbReference type="AlphaFoldDB" id="A0A843VF42"/>
<name>A0A843VF42_COLES</name>
<evidence type="ECO:0000313" key="1">
    <source>
        <dbReference type="EMBL" id="MQL91043.1"/>
    </source>
</evidence>
<evidence type="ECO:0000313" key="2">
    <source>
        <dbReference type="Proteomes" id="UP000652761"/>
    </source>
</evidence>
<keyword evidence="2" id="KW-1185">Reference proteome</keyword>
<organism evidence="1 2">
    <name type="scientific">Colocasia esculenta</name>
    <name type="common">Wild taro</name>
    <name type="synonym">Arum esculentum</name>
    <dbReference type="NCBI Taxonomy" id="4460"/>
    <lineage>
        <taxon>Eukaryota</taxon>
        <taxon>Viridiplantae</taxon>
        <taxon>Streptophyta</taxon>
        <taxon>Embryophyta</taxon>
        <taxon>Tracheophyta</taxon>
        <taxon>Spermatophyta</taxon>
        <taxon>Magnoliopsida</taxon>
        <taxon>Liliopsida</taxon>
        <taxon>Araceae</taxon>
        <taxon>Aroideae</taxon>
        <taxon>Colocasieae</taxon>
        <taxon>Colocasia</taxon>
    </lineage>
</organism>
<protein>
    <submittedName>
        <fullName evidence="1">Uncharacterized protein</fullName>
    </submittedName>
</protein>
<accession>A0A843VF42</accession>
<dbReference type="Proteomes" id="UP000652761">
    <property type="component" value="Unassembled WGS sequence"/>
</dbReference>
<proteinExistence type="predicted"/>
<sequence>MALVSGALAPVELEEHVRESRRLLTLLLVQSRTVAGLGLHHQQCNFLSLYTSGYAPGSEMADRRDWGGGGDAPEETTQ</sequence>
<comment type="caution">
    <text evidence="1">The sequence shown here is derived from an EMBL/GenBank/DDBJ whole genome shotgun (WGS) entry which is preliminary data.</text>
</comment>